<comment type="caution">
    <text evidence="2">The sequence shown here is derived from an EMBL/GenBank/DDBJ whole genome shotgun (WGS) entry which is preliminary data.</text>
</comment>
<protein>
    <submittedName>
        <fullName evidence="2">Uncharacterized protein</fullName>
    </submittedName>
</protein>
<dbReference type="AlphaFoldDB" id="A0A438F1H9"/>
<dbReference type="EMBL" id="QGNW01001139">
    <property type="protein sequence ID" value="RVW53821.1"/>
    <property type="molecule type" value="Genomic_DNA"/>
</dbReference>
<accession>A0A438F1H9</accession>
<dbReference type="PANTHER" id="PTHR15430">
    <property type="entry name" value="GLOMULIN"/>
    <property type="match status" value="1"/>
</dbReference>
<proteinExistence type="predicted"/>
<sequence length="243" mass="27409">MRNLMKVWLLEWVSILLEQFLGEWGLNENDEAISLGLKRTRIRGAWKGGREGEGRGREKMVGSDLDVLADIPTSPRFDILKALIANSNSSSMTAILVDCVREEMRMENCQRISVGHDEFLQAEKSCQSSLFWSADVLELVELILRPPKGGPPALPEDSDAVFLSSAFFEIPKIVMNSVALFETDLLDTFPYQPLVNASANACWIHLHIFLLVLSALNLYRFVLITESTVLFFSSFFLHPRSDK</sequence>
<name>A0A438F1H9_VITVI</name>
<keyword evidence="1" id="KW-0732">Signal</keyword>
<dbReference type="InterPro" id="IPR019516">
    <property type="entry name" value="Glomulin/ALF4"/>
</dbReference>
<evidence type="ECO:0000313" key="3">
    <source>
        <dbReference type="Proteomes" id="UP000288805"/>
    </source>
</evidence>
<dbReference type="PANTHER" id="PTHR15430:SF1">
    <property type="entry name" value="GLOMULIN"/>
    <property type="match status" value="1"/>
</dbReference>
<reference evidence="2 3" key="1">
    <citation type="journal article" date="2018" name="PLoS Genet.">
        <title>Population sequencing reveals clonal diversity and ancestral inbreeding in the grapevine cultivar Chardonnay.</title>
        <authorList>
            <person name="Roach M.J."/>
            <person name="Johnson D.L."/>
            <person name="Bohlmann J."/>
            <person name="van Vuuren H.J."/>
            <person name="Jones S.J."/>
            <person name="Pretorius I.S."/>
            <person name="Schmidt S.A."/>
            <person name="Borneman A.R."/>
        </authorList>
    </citation>
    <scope>NUCLEOTIDE SEQUENCE [LARGE SCALE GENOMIC DNA]</scope>
    <source>
        <strain evidence="3">cv. Chardonnay</strain>
        <tissue evidence="2">Leaf</tissue>
    </source>
</reference>
<feature type="signal peptide" evidence="1">
    <location>
        <begin position="1"/>
        <end position="25"/>
    </location>
</feature>
<organism evidence="2 3">
    <name type="scientific">Vitis vinifera</name>
    <name type="common">Grape</name>
    <dbReference type="NCBI Taxonomy" id="29760"/>
    <lineage>
        <taxon>Eukaryota</taxon>
        <taxon>Viridiplantae</taxon>
        <taxon>Streptophyta</taxon>
        <taxon>Embryophyta</taxon>
        <taxon>Tracheophyta</taxon>
        <taxon>Spermatophyta</taxon>
        <taxon>Magnoliopsida</taxon>
        <taxon>eudicotyledons</taxon>
        <taxon>Gunneridae</taxon>
        <taxon>Pentapetalae</taxon>
        <taxon>rosids</taxon>
        <taxon>Vitales</taxon>
        <taxon>Vitaceae</taxon>
        <taxon>Viteae</taxon>
        <taxon>Vitis</taxon>
    </lineage>
</organism>
<evidence type="ECO:0000256" key="1">
    <source>
        <dbReference type="SAM" id="SignalP"/>
    </source>
</evidence>
<gene>
    <name evidence="2" type="ORF">CK203_088576</name>
</gene>
<evidence type="ECO:0000313" key="2">
    <source>
        <dbReference type="EMBL" id="RVW53821.1"/>
    </source>
</evidence>
<feature type="chain" id="PRO_5019090370" evidence="1">
    <location>
        <begin position="26"/>
        <end position="243"/>
    </location>
</feature>
<dbReference type="Proteomes" id="UP000288805">
    <property type="component" value="Unassembled WGS sequence"/>
</dbReference>